<comment type="caution">
    <text evidence="2">The sequence shown here is derived from an EMBL/GenBank/DDBJ whole genome shotgun (WGS) entry which is preliminary data.</text>
</comment>
<gene>
    <name evidence="2" type="ORF">DKX38_017720</name>
</gene>
<reference evidence="3" key="1">
    <citation type="journal article" date="2019" name="Gigascience">
        <title>De novo genome assembly of the endangered Acer yangbiense, a plant species with extremely small populations endemic to Yunnan Province, China.</title>
        <authorList>
            <person name="Yang J."/>
            <person name="Wariss H.M."/>
            <person name="Tao L."/>
            <person name="Zhang R."/>
            <person name="Yun Q."/>
            <person name="Hollingsworth P."/>
            <person name="Dao Z."/>
            <person name="Luo G."/>
            <person name="Guo H."/>
            <person name="Ma Y."/>
            <person name="Sun W."/>
        </authorList>
    </citation>
    <scope>NUCLEOTIDE SEQUENCE [LARGE SCALE GENOMIC DNA]</scope>
    <source>
        <strain evidence="3">cv. br00</strain>
    </source>
</reference>
<accession>A0A5N5KW12</accession>
<keyword evidence="3" id="KW-1185">Reference proteome</keyword>
<dbReference type="InterPro" id="IPR036047">
    <property type="entry name" value="F-box-like_dom_sf"/>
</dbReference>
<dbReference type="InterPro" id="IPR050796">
    <property type="entry name" value="SCF_F-box_component"/>
</dbReference>
<dbReference type="AlphaFoldDB" id="A0A5N5KW12"/>
<dbReference type="InterPro" id="IPR017451">
    <property type="entry name" value="F-box-assoc_interact_dom"/>
</dbReference>
<protein>
    <recommendedName>
        <fullName evidence="1">F-box domain-containing protein</fullName>
    </recommendedName>
</protein>
<sequence>MSDFLPEDLIQEILFKLPIKSLVRCTSLSRTWNSLIKSPAFISKHLQRTISSTDHQSLFLLRLCSKEREEQYSLRLDNQDFNEHMQLHFPFESFKSYFHVIGSCNGLICLAKVIQRFTVSFIFWNPLIQKYVNIEPRILGHLYSFVGFGYDSRANDYKLIRMVNFQKSKFLSENFPKMELYSLNEGSWRSIPQTAPLRYDTDQHFSSAFLNGAVHWIANRADQHEGIHNVVLGFDMSDEIFLEIALPSCLDNVRPSCLSLLVYKESSISVCQASFLSSVQFHIWVMKEYGVVESWTQLVLTFGAQGEGIPRALGIRKEELLMEKKRGWIVSGDLESQQVRDLRIWGEPFHTFTGSYLESLVLLDKGNATSYGYNSNGLAA</sequence>
<dbReference type="InterPro" id="IPR001810">
    <property type="entry name" value="F-box_dom"/>
</dbReference>
<dbReference type="PROSITE" id="PS50181">
    <property type="entry name" value="FBOX"/>
    <property type="match status" value="1"/>
</dbReference>
<evidence type="ECO:0000313" key="2">
    <source>
        <dbReference type="EMBL" id="KAB5534634.1"/>
    </source>
</evidence>
<proteinExistence type="predicted"/>
<evidence type="ECO:0000313" key="3">
    <source>
        <dbReference type="Proteomes" id="UP000326939"/>
    </source>
</evidence>
<dbReference type="InterPro" id="IPR006527">
    <property type="entry name" value="F-box-assoc_dom_typ1"/>
</dbReference>
<evidence type="ECO:0000259" key="1">
    <source>
        <dbReference type="PROSITE" id="PS50181"/>
    </source>
</evidence>
<dbReference type="CDD" id="cd22157">
    <property type="entry name" value="F-box_AtFBW1-like"/>
    <property type="match status" value="1"/>
</dbReference>
<dbReference type="NCBIfam" id="TIGR01640">
    <property type="entry name" value="F_box_assoc_1"/>
    <property type="match status" value="1"/>
</dbReference>
<organism evidence="2 3">
    <name type="scientific">Salix brachista</name>
    <dbReference type="NCBI Taxonomy" id="2182728"/>
    <lineage>
        <taxon>Eukaryota</taxon>
        <taxon>Viridiplantae</taxon>
        <taxon>Streptophyta</taxon>
        <taxon>Embryophyta</taxon>
        <taxon>Tracheophyta</taxon>
        <taxon>Spermatophyta</taxon>
        <taxon>Magnoliopsida</taxon>
        <taxon>eudicotyledons</taxon>
        <taxon>Gunneridae</taxon>
        <taxon>Pentapetalae</taxon>
        <taxon>rosids</taxon>
        <taxon>fabids</taxon>
        <taxon>Malpighiales</taxon>
        <taxon>Salicaceae</taxon>
        <taxon>Saliceae</taxon>
        <taxon>Salix</taxon>
    </lineage>
</organism>
<dbReference type="SUPFAM" id="SSF81383">
    <property type="entry name" value="F-box domain"/>
    <property type="match status" value="1"/>
</dbReference>
<dbReference type="Gene3D" id="1.20.1280.50">
    <property type="match status" value="1"/>
</dbReference>
<dbReference type="EMBL" id="VDCV01000011">
    <property type="protein sequence ID" value="KAB5534634.1"/>
    <property type="molecule type" value="Genomic_DNA"/>
</dbReference>
<dbReference type="Pfam" id="PF07734">
    <property type="entry name" value="FBA_1"/>
    <property type="match status" value="1"/>
</dbReference>
<dbReference type="PANTHER" id="PTHR31672">
    <property type="entry name" value="BNACNNG10540D PROTEIN"/>
    <property type="match status" value="1"/>
</dbReference>
<dbReference type="PANTHER" id="PTHR31672:SF13">
    <property type="entry name" value="F-BOX PROTEIN CPR30-LIKE"/>
    <property type="match status" value="1"/>
</dbReference>
<dbReference type="SMART" id="SM00256">
    <property type="entry name" value="FBOX"/>
    <property type="match status" value="1"/>
</dbReference>
<dbReference type="Proteomes" id="UP000326939">
    <property type="component" value="Chromosome 11"/>
</dbReference>
<feature type="domain" description="F-box" evidence="1">
    <location>
        <begin position="1"/>
        <end position="49"/>
    </location>
</feature>
<dbReference type="Pfam" id="PF00646">
    <property type="entry name" value="F-box"/>
    <property type="match status" value="1"/>
</dbReference>
<name>A0A5N5KW12_9ROSI</name>